<keyword evidence="3" id="KW-1185">Reference proteome</keyword>
<evidence type="ECO:0000313" key="3">
    <source>
        <dbReference type="Proteomes" id="UP000472267"/>
    </source>
</evidence>
<dbReference type="OMA" id="DPAHHHL"/>
<feature type="compositionally biased region" description="Basic and acidic residues" evidence="1">
    <location>
        <begin position="80"/>
        <end position="94"/>
    </location>
</feature>
<dbReference type="Proteomes" id="UP000472267">
    <property type="component" value="Chromosome 15"/>
</dbReference>
<protein>
    <submittedName>
        <fullName evidence="2">Uncharacterized protein</fullName>
    </submittedName>
</protein>
<dbReference type="Ensembl" id="ENSSFAT00005041744.1">
    <property type="protein sequence ID" value="ENSSFAP00005040260.1"/>
    <property type="gene ID" value="ENSSFAG00005020095.1"/>
</dbReference>
<organism evidence="2 3">
    <name type="scientific">Salarias fasciatus</name>
    <name type="common">Jewelled blenny</name>
    <name type="synonym">Blennius fasciatus</name>
    <dbReference type="NCBI Taxonomy" id="181472"/>
    <lineage>
        <taxon>Eukaryota</taxon>
        <taxon>Metazoa</taxon>
        <taxon>Chordata</taxon>
        <taxon>Craniata</taxon>
        <taxon>Vertebrata</taxon>
        <taxon>Euteleostomi</taxon>
        <taxon>Actinopterygii</taxon>
        <taxon>Neopterygii</taxon>
        <taxon>Teleostei</taxon>
        <taxon>Neoteleostei</taxon>
        <taxon>Acanthomorphata</taxon>
        <taxon>Ovalentaria</taxon>
        <taxon>Blenniimorphae</taxon>
        <taxon>Blenniiformes</taxon>
        <taxon>Blennioidei</taxon>
        <taxon>Blenniidae</taxon>
        <taxon>Salariinae</taxon>
        <taxon>Salarias</taxon>
    </lineage>
</organism>
<feature type="region of interest" description="Disordered" evidence="1">
    <location>
        <begin position="1"/>
        <end position="102"/>
    </location>
</feature>
<dbReference type="AlphaFoldDB" id="A0A672IH33"/>
<reference evidence="2" key="3">
    <citation type="submission" date="2025-09" db="UniProtKB">
        <authorList>
            <consortium name="Ensembl"/>
        </authorList>
    </citation>
    <scope>IDENTIFICATION</scope>
</reference>
<sequence length="102" mass="11823">MNHSQPSEPEQVDQEPRGADPRHKLRAFDHVRLGESLDRLQHDGEAQRREEDGVDQSPHHLRPDPPKRVFVGGVGFLGEAHGHESHDQRDDVRQHMKRVRQH</sequence>
<accession>A0A672IH33</accession>
<proteinExistence type="predicted"/>
<dbReference type="InParanoid" id="A0A672IH33"/>
<feature type="compositionally biased region" description="Basic and acidic residues" evidence="1">
    <location>
        <begin position="14"/>
        <end position="67"/>
    </location>
</feature>
<evidence type="ECO:0000313" key="2">
    <source>
        <dbReference type="Ensembl" id="ENSSFAP00005040260.1"/>
    </source>
</evidence>
<reference evidence="2" key="1">
    <citation type="submission" date="2019-06" db="EMBL/GenBank/DDBJ databases">
        <authorList>
            <consortium name="Wellcome Sanger Institute Data Sharing"/>
        </authorList>
    </citation>
    <scope>NUCLEOTIDE SEQUENCE [LARGE SCALE GENOMIC DNA]</scope>
</reference>
<reference evidence="2" key="2">
    <citation type="submission" date="2025-08" db="UniProtKB">
        <authorList>
            <consortium name="Ensembl"/>
        </authorList>
    </citation>
    <scope>IDENTIFICATION</scope>
</reference>
<evidence type="ECO:0000256" key="1">
    <source>
        <dbReference type="SAM" id="MobiDB-lite"/>
    </source>
</evidence>
<name>A0A672IH33_SALFA</name>